<organism evidence="1 2">
    <name type="scientific">Xanthocytophaga flava</name>
    <dbReference type="NCBI Taxonomy" id="3048013"/>
    <lineage>
        <taxon>Bacteria</taxon>
        <taxon>Pseudomonadati</taxon>
        <taxon>Bacteroidota</taxon>
        <taxon>Cytophagia</taxon>
        <taxon>Cytophagales</taxon>
        <taxon>Rhodocytophagaceae</taxon>
        <taxon>Xanthocytophaga</taxon>
    </lineage>
</organism>
<reference evidence="1 2" key="1">
    <citation type="submission" date="2023-05" db="EMBL/GenBank/DDBJ databases">
        <authorList>
            <person name="Zhang X."/>
        </authorList>
    </citation>
    <scope>NUCLEOTIDE SEQUENCE [LARGE SCALE GENOMIC DNA]</scope>
    <source>
        <strain evidence="1 2">DM2B3-1</strain>
    </source>
</reference>
<evidence type="ECO:0008006" key="3">
    <source>
        <dbReference type="Google" id="ProtNLM"/>
    </source>
</evidence>
<dbReference type="EMBL" id="JASJOT010000001">
    <property type="protein sequence ID" value="MDJ1491869.1"/>
    <property type="molecule type" value="Genomic_DNA"/>
</dbReference>
<evidence type="ECO:0000313" key="1">
    <source>
        <dbReference type="EMBL" id="MDJ1491869.1"/>
    </source>
</evidence>
<dbReference type="RefSeq" id="WP_313992041.1">
    <property type="nucleotide sequence ID" value="NZ_JASJOR010000035.1"/>
</dbReference>
<name>A0ABT7CDQ3_9BACT</name>
<keyword evidence="2" id="KW-1185">Reference proteome</keyword>
<dbReference type="Proteomes" id="UP001228581">
    <property type="component" value="Unassembled WGS sequence"/>
</dbReference>
<evidence type="ECO:0000313" key="2">
    <source>
        <dbReference type="Proteomes" id="UP001228581"/>
    </source>
</evidence>
<accession>A0ABT7CDQ3</accession>
<sequence length="109" mass="12956">MDTEDREILTSLRNRMDEMMQYPTEEYTYNDLDGFIEVALRVIETYEDSQKDISSIKYVARELLQRSRQLVYEDVGTRSKEHMEESLTSAEMLTCIYGAIDYFLERTKT</sequence>
<gene>
    <name evidence="1" type="ORF">QNI19_02925</name>
</gene>
<protein>
    <recommendedName>
        <fullName evidence="3">Transcriptional regulator</fullName>
    </recommendedName>
</protein>
<comment type="caution">
    <text evidence="1">The sequence shown here is derived from an EMBL/GenBank/DDBJ whole genome shotgun (WGS) entry which is preliminary data.</text>
</comment>
<proteinExistence type="predicted"/>